<keyword evidence="4" id="KW-1185">Reference proteome</keyword>
<dbReference type="InterPro" id="IPR056008">
    <property type="entry name" value="DUF7586"/>
</dbReference>
<organism evidence="3 4">
    <name type="scientific">Nocardia uniformis</name>
    <dbReference type="NCBI Taxonomy" id="53432"/>
    <lineage>
        <taxon>Bacteria</taxon>
        <taxon>Bacillati</taxon>
        <taxon>Actinomycetota</taxon>
        <taxon>Actinomycetes</taxon>
        <taxon>Mycobacteriales</taxon>
        <taxon>Nocardiaceae</taxon>
        <taxon>Nocardia</taxon>
    </lineage>
</organism>
<evidence type="ECO:0000259" key="1">
    <source>
        <dbReference type="Pfam" id="PF00144"/>
    </source>
</evidence>
<dbReference type="InterPro" id="IPR001466">
    <property type="entry name" value="Beta-lactam-related"/>
</dbReference>
<gene>
    <name evidence="3" type="ORF">HLB23_33930</name>
</gene>
<dbReference type="AlphaFoldDB" id="A0A849C7Z4"/>
<dbReference type="PANTHER" id="PTHR46825">
    <property type="entry name" value="D-ALANYL-D-ALANINE-CARBOXYPEPTIDASE/ENDOPEPTIDASE AMPH"/>
    <property type="match status" value="1"/>
</dbReference>
<dbReference type="Gene3D" id="3.40.710.10">
    <property type="entry name" value="DD-peptidase/beta-lactamase superfamily"/>
    <property type="match status" value="1"/>
</dbReference>
<dbReference type="Pfam" id="PF00144">
    <property type="entry name" value="Beta-lactamase"/>
    <property type="match status" value="1"/>
</dbReference>
<dbReference type="Proteomes" id="UP000586827">
    <property type="component" value="Unassembled WGS sequence"/>
</dbReference>
<proteinExistence type="predicted"/>
<evidence type="ECO:0000259" key="2">
    <source>
        <dbReference type="Pfam" id="PF24491"/>
    </source>
</evidence>
<evidence type="ECO:0000313" key="3">
    <source>
        <dbReference type="EMBL" id="NNH74794.1"/>
    </source>
</evidence>
<dbReference type="RefSeq" id="WP_067528756.1">
    <property type="nucleotide sequence ID" value="NZ_JABELX010000016.1"/>
</dbReference>
<reference evidence="3 4" key="1">
    <citation type="submission" date="2020-05" db="EMBL/GenBank/DDBJ databases">
        <title>MicrobeNet Type strains.</title>
        <authorList>
            <person name="Nicholson A.C."/>
        </authorList>
    </citation>
    <scope>NUCLEOTIDE SEQUENCE [LARGE SCALE GENOMIC DNA]</scope>
    <source>
        <strain evidence="3 4">JCM 3224</strain>
    </source>
</reference>
<protein>
    <submittedName>
        <fullName evidence="3">Beta-lactamase family protein</fullName>
    </submittedName>
</protein>
<comment type="caution">
    <text evidence="3">The sequence shown here is derived from an EMBL/GenBank/DDBJ whole genome shotgun (WGS) entry which is preliminary data.</text>
</comment>
<dbReference type="InterPro" id="IPR012338">
    <property type="entry name" value="Beta-lactam/transpept-like"/>
</dbReference>
<feature type="domain" description="DUF7586" evidence="2">
    <location>
        <begin position="351"/>
        <end position="432"/>
    </location>
</feature>
<dbReference type="SUPFAM" id="SSF56601">
    <property type="entry name" value="beta-lactamase/transpeptidase-like"/>
    <property type="match status" value="1"/>
</dbReference>
<accession>A0A849C7Z4</accession>
<evidence type="ECO:0000313" key="4">
    <source>
        <dbReference type="Proteomes" id="UP000586827"/>
    </source>
</evidence>
<dbReference type="EMBL" id="JABELX010000016">
    <property type="protein sequence ID" value="NNH74794.1"/>
    <property type="molecule type" value="Genomic_DNA"/>
</dbReference>
<dbReference type="PANTHER" id="PTHR46825:SF7">
    <property type="entry name" value="D-ALANYL-D-ALANINE CARBOXYPEPTIDASE"/>
    <property type="match status" value="1"/>
</dbReference>
<feature type="domain" description="Beta-lactamase-related" evidence="1">
    <location>
        <begin position="13"/>
        <end position="322"/>
    </location>
</feature>
<name>A0A849C7Z4_9NOCA</name>
<dbReference type="InterPro" id="IPR050491">
    <property type="entry name" value="AmpC-like"/>
</dbReference>
<dbReference type="Pfam" id="PF24491">
    <property type="entry name" value="DUF7586"/>
    <property type="match status" value="1"/>
</dbReference>
<sequence length="435" mass="46890">MDTDLQSTVAAYVAREQGVGRLPSLTVAVGVGGVLLAEASAGFADIENRVHASGENSYRIGSITKTFTAALTLLLCARGDLDLEAPIGRYLTGTSFGHLPLRMLLSHTSGLQREAPVDMWESMQGPSVTELLDAFDRVETVAAPGQRWHYSNLGYAVIGQIIEHVTGQPCETAIDQMLLAPLELTRTSWGTPRNAVVGYRLDPYADAVHREPVMDQGAVGMGGQLWSTPGDLLRWGHTLCGGEPDIVPPEVINAMHTLQVMVDTRTWKRGWGLGLILEQRADRVLAGHTGAMPGFQSALSIDRDSGTAVVALTNATRGIALNELTTRIAVEAIAARSVPTEPAWEPALPCPDDVRAILGSWWSESDETVLQWRRDGLHACLASNPATSDTRFSVEAPGRFRAVAGRLQGESLILTSSTDGIELRWATYPLTRAPR</sequence>